<dbReference type="RefSeq" id="WP_051659704.1">
    <property type="nucleotide sequence ID" value="NZ_CP015881.1"/>
</dbReference>
<dbReference type="PROSITE" id="PS50977">
    <property type="entry name" value="HTH_TETR_2"/>
    <property type="match status" value="1"/>
</dbReference>
<evidence type="ECO:0000259" key="3">
    <source>
        <dbReference type="PROSITE" id="PS50977"/>
    </source>
</evidence>
<accession>A0ABY8HMQ2</accession>
<organism evidence="4 5">
    <name type="scientific">Ensifer adhaerens</name>
    <name type="common">Sinorhizobium morelense</name>
    <dbReference type="NCBI Taxonomy" id="106592"/>
    <lineage>
        <taxon>Bacteria</taxon>
        <taxon>Pseudomonadati</taxon>
        <taxon>Pseudomonadota</taxon>
        <taxon>Alphaproteobacteria</taxon>
        <taxon>Hyphomicrobiales</taxon>
        <taxon>Rhizobiaceae</taxon>
        <taxon>Sinorhizobium/Ensifer group</taxon>
        <taxon>Ensifer</taxon>
    </lineage>
</organism>
<dbReference type="Gene3D" id="1.10.357.10">
    <property type="entry name" value="Tetracycline Repressor, domain 2"/>
    <property type="match status" value="1"/>
</dbReference>
<evidence type="ECO:0000313" key="5">
    <source>
        <dbReference type="Proteomes" id="UP001214094"/>
    </source>
</evidence>
<dbReference type="EMBL" id="CP121309">
    <property type="protein sequence ID" value="WFP93327.1"/>
    <property type="molecule type" value="Genomic_DNA"/>
</dbReference>
<dbReference type="PRINTS" id="PR00455">
    <property type="entry name" value="HTHTETR"/>
</dbReference>
<dbReference type="Proteomes" id="UP001214094">
    <property type="component" value="Plasmid unnamedA"/>
</dbReference>
<dbReference type="InterPro" id="IPR009057">
    <property type="entry name" value="Homeodomain-like_sf"/>
</dbReference>
<feature type="DNA-binding region" description="H-T-H motif" evidence="2">
    <location>
        <begin position="41"/>
        <end position="60"/>
    </location>
</feature>
<sequence length="222" mass="24667">MKKFDLASADARPQKGQFAKRLSILEAAADVFCREGFSGASIDEIAVAAGVSRQTIYNHYREKETLFMAVIQDIMDRVNGVLFSILATFPENADNLEEDLAEFAVRLNKNCNCNQDAKFIQKLISTEGNRYPHLFQFWREQGPGKTDRALAALFARLAHIAPLDIDDFDLAARQFIALIKADLQMGGLFGETPSEAELEISARRAVKTFLRAYGRPSTVSAA</sequence>
<dbReference type="PANTHER" id="PTHR30055">
    <property type="entry name" value="HTH-TYPE TRANSCRIPTIONAL REGULATOR RUTR"/>
    <property type="match status" value="1"/>
</dbReference>
<dbReference type="GeneID" id="29521249"/>
<proteinExistence type="predicted"/>
<evidence type="ECO:0000256" key="2">
    <source>
        <dbReference type="PROSITE-ProRule" id="PRU00335"/>
    </source>
</evidence>
<keyword evidence="1 2" id="KW-0238">DNA-binding</keyword>
<gene>
    <name evidence="4" type="ORF">P4B07_26755</name>
</gene>
<dbReference type="Gene3D" id="1.10.10.60">
    <property type="entry name" value="Homeodomain-like"/>
    <property type="match status" value="1"/>
</dbReference>
<dbReference type="InterPro" id="IPR050109">
    <property type="entry name" value="HTH-type_TetR-like_transc_reg"/>
</dbReference>
<evidence type="ECO:0000313" key="4">
    <source>
        <dbReference type="EMBL" id="WFP93327.1"/>
    </source>
</evidence>
<dbReference type="PANTHER" id="PTHR30055:SF146">
    <property type="entry name" value="HTH-TYPE TRANSCRIPTIONAL DUAL REGULATOR CECR"/>
    <property type="match status" value="1"/>
</dbReference>
<keyword evidence="5" id="KW-1185">Reference proteome</keyword>
<dbReference type="InterPro" id="IPR001647">
    <property type="entry name" value="HTH_TetR"/>
</dbReference>
<reference evidence="4 5" key="1">
    <citation type="submission" date="2023-03" db="EMBL/GenBank/DDBJ databases">
        <title>Comparative genome and transcriptome analysis combination mining strategies for increasing vitamin B12 production of Ensifer adhaerens strain.</title>
        <authorList>
            <person name="Yongheng L."/>
        </authorList>
    </citation>
    <scope>NUCLEOTIDE SEQUENCE [LARGE SCALE GENOMIC DNA]</scope>
    <source>
        <strain evidence="4 5">Casida A-T305</strain>
        <plasmid evidence="4 5">unnamedA</plasmid>
    </source>
</reference>
<dbReference type="InterPro" id="IPR039536">
    <property type="entry name" value="TetR_C_Proteobacteria"/>
</dbReference>
<dbReference type="Pfam" id="PF14246">
    <property type="entry name" value="TetR_C_7"/>
    <property type="match status" value="1"/>
</dbReference>
<dbReference type="Pfam" id="PF00440">
    <property type="entry name" value="TetR_N"/>
    <property type="match status" value="1"/>
</dbReference>
<name>A0ABY8HMQ2_ENSAD</name>
<evidence type="ECO:0000256" key="1">
    <source>
        <dbReference type="ARBA" id="ARBA00023125"/>
    </source>
</evidence>
<geneLocation type="plasmid" evidence="4 5">
    <name>unnamedA</name>
</geneLocation>
<keyword evidence="4" id="KW-0614">Plasmid</keyword>
<protein>
    <submittedName>
        <fullName evidence="4">TetR/AcrR family transcriptional regulator</fullName>
    </submittedName>
</protein>
<feature type="domain" description="HTH tetR-type" evidence="3">
    <location>
        <begin position="18"/>
        <end position="78"/>
    </location>
</feature>
<dbReference type="SUPFAM" id="SSF46689">
    <property type="entry name" value="Homeodomain-like"/>
    <property type="match status" value="1"/>
</dbReference>